<dbReference type="Gene3D" id="1.20.1250.20">
    <property type="entry name" value="MFS general substrate transporter like domains"/>
    <property type="match status" value="1"/>
</dbReference>
<accession>H2ZKH8</accession>
<evidence type="ECO:0000256" key="5">
    <source>
        <dbReference type="ARBA" id="ARBA00022989"/>
    </source>
</evidence>
<dbReference type="InterPro" id="IPR005828">
    <property type="entry name" value="MFS_sugar_transport-like"/>
</dbReference>
<keyword evidence="4 14" id="KW-0812">Transmembrane</keyword>
<name>H2ZKH8_CIOSA</name>
<dbReference type="PANTHER" id="PTHR48021">
    <property type="match status" value="1"/>
</dbReference>
<evidence type="ECO:0000256" key="10">
    <source>
        <dbReference type="ARBA" id="ARBA00067382"/>
    </source>
</evidence>
<evidence type="ECO:0000256" key="7">
    <source>
        <dbReference type="ARBA" id="ARBA00023180"/>
    </source>
</evidence>
<feature type="transmembrane region" description="Helical" evidence="14">
    <location>
        <begin position="337"/>
        <end position="362"/>
    </location>
</feature>
<dbReference type="PANTHER" id="PTHR48021:SF1">
    <property type="entry name" value="GH07001P-RELATED"/>
    <property type="match status" value="1"/>
</dbReference>
<reference evidence="17" key="1">
    <citation type="submission" date="2003-08" db="EMBL/GenBank/DDBJ databases">
        <authorList>
            <person name="Birren B."/>
            <person name="Nusbaum C."/>
            <person name="Abebe A."/>
            <person name="Abouelleil A."/>
            <person name="Adekoya E."/>
            <person name="Ait-zahra M."/>
            <person name="Allen N."/>
            <person name="Allen T."/>
            <person name="An P."/>
            <person name="Anderson M."/>
            <person name="Anderson S."/>
            <person name="Arachchi H."/>
            <person name="Armbruster J."/>
            <person name="Bachantsang P."/>
            <person name="Baldwin J."/>
            <person name="Barry A."/>
            <person name="Bayul T."/>
            <person name="Blitshsteyn B."/>
            <person name="Bloom T."/>
            <person name="Blye J."/>
            <person name="Boguslavskiy L."/>
            <person name="Borowsky M."/>
            <person name="Boukhgalter B."/>
            <person name="Brunache A."/>
            <person name="Butler J."/>
            <person name="Calixte N."/>
            <person name="Calvo S."/>
            <person name="Camarata J."/>
            <person name="Campo K."/>
            <person name="Chang J."/>
            <person name="Cheshatsang Y."/>
            <person name="Citroen M."/>
            <person name="Collymore A."/>
            <person name="Considine T."/>
            <person name="Cook A."/>
            <person name="Cooke P."/>
            <person name="Corum B."/>
            <person name="Cuomo C."/>
            <person name="David R."/>
            <person name="Dawoe T."/>
            <person name="Degray S."/>
            <person name="Dodge S."/>
            <person name="Dooley K."/>
            <person name="Dorje P."/>
            <person name="Dorjee K."/>
            <person name="Dorris L."/>
            <person name="Duffey N."/>
            <person name="Dupes A."/>
            <person name="Elkins T."/>
            <person name="Engels R."/>
            <person name="Erickson J."/>
            <person name="Farina A."/>
            <person name="Faro S."/>
            <person name="Ferreira P."/>
            <person name="Fischer H."/>
            <person name="Fitzgerald M."/>
            <person name="Foley K."/>
            <person name="Gage D."/>
            <person name="Galagan J."/>
            <person name="Gearin G."/>
            <person name="Gnerre S."/>
            <person name="Gnirke A."/>
            <person name="Goyette A."/>
            <person name="Graham J."/>
            <person name="Grandbois E."/>
            <person name="Gyaltsen K."/>
            <person name="Hafez N."/>
            <person name="Hagopian D."/>
            <person name="Hagos B."/>
            <person name="Hall J."/>
            <person name="Hatcher B."/>
            <person name="Heller A."/>
            <person name="Higgins H."/>
            <person name="Honan T."/>
            <person name="Horn A."/>
            <person name="Houde N."/>
            <person name="Hughes L."/>
            <person name="Hulme W."/>
            <person name="Husby E."/>
            <person name="Iliev I."/>
            <person name="Jaffe D."/>
            <person name="Jones C."/>
            <person name="Kamal M."/>
            <person name="Kamat A."/>
            <person name="Kamvysselis M."/>
            <person name="Karlsson E."/>
            <person name="Kells C."/>
            <person name="Kieu A."/>
            <person name="Kisner P."/>
            <person name="Kodira C."/>
            <person name="Kulbokas E."/>
            <person name="Labutti K."/>
            <person name="Lama D."/>
            <person name="Landers T."/>
            <person name="Leger J."/>
            <person name="Levine S."/>
            <person name="Lewis D."/>
            <person name="Lewis T."/>
            <person name="Lindblad-toh K."/>
            <person name="Liu X."/>
            <person name="Lokyitsang T."/>
            <person name="Lokyitsang Y."/>
            <person name="Lucien O."/>
            <person name="Lui A."/>
            <person name="Ma L.J."/>
            <person name="Mabbitt R."/>
            <person name="Macdonald J."/>
            <person name="Maclean C."/>
            <person name="Major J."/>
            <person name="Manning J."/>
            <person name="Marabella R."/>
            <person name="Maru K."/>
            <person name="Matthews C."/>
            <person name="Mauceli E."/>
            <person name="Mccarthy M."/>
            <person name="Mcdonough S."/>
            <person name="Mcghee T."/>
            <person name="Meldrim J."/>
            <person name="Meneus L."/>
            <person name="Mesirov J."/>
            <person name="Mihalev A."/>
            <person name="Mihova T."/>
            <person name="Mikkelsen T."/>
            <person name="Mlenga V."/>
            <person name="Moru K."/>
            <person name="Mozes J."/>
            <person name="Mulrain L."/>
            <person name="Munson G."/>
            <person name="Naylor J."/>
            <person name="Newes C."/>
            <person name="Nguyen C."/>
            <person name="Nguyen N."/>
            <person name="Nguyen T."/>
            <person name="Nicol R."/>
            <person name="Nielsen C."/>
            <person name="Nizzari M."/>
            <person name="Norbu C."/>
            <person name="Norbu N."/>
            <person name="O'donnell P."/>
            <person name="Okoawo O."/>
            <person name="O'leary S."/>
            <person name="Omotosho B."/>
            <person name="O'neill K."/>
            <person name="Osman S."/>
            <person name="Parker S."/>
            <person name="Perrin D."/>
            <person name="Phunkhang P."/>
            <person name="Piqani B."/>
            <person name="Purcell S."/>
            <person name="Rachupka T."/>
            <person name="Ramasamy U."/>
            <person name="Rameau R."/>
            <person name="Ray V."/>
            <person name="Raymond C."/>
            <person name="Retta R."/>
            <person name="Richardson S."/>
            <person name="Rise C."/>
            <person name="Rodriguez J."/>
            <person name="Rogers J."/>
            <person name="Rogov P."/>
            <person name="Rutman M."/>
            <person name="Schupbach R."/>
            <person name="Seaman C."/>
            <person name="Settipalli S."/>
            <person name="Sharpe T."/>
            <person name="Sheridan J."/>
            <person name="Sherpa N."/>
            <person name="Shi J."/>
            <person name="Smirnov S."/>
            <person name="Smith C."/>
            <person name="Sougnez C."/>
            <person name="Spencer B."/>
            <person name="Stalker J."/>
            <person name="Stange-thomann N."/>
            <person name="Stavropoulos S."/>
            <person name="Stetson K."/>
            <person name="Stone C."/>
            <person name="Stone S."/>
            <person name="Stubbs M."/>
            <person name="Talamas J."/>
            <person name="Tchuinga P."/>
            <person name="Tenzing P."/>
            <person name="Tesfaye S."/>
            <person name="Theodore J."/>
            <person name="Thoulutsang Y."/>
            <person name="Topham K."/>
            <person name="Towey S."/>
            <person name="Tsamla T."/>
            <person name="Tsomo N."/>
            <person name="Vallee D."/>
            <person name="Vassiliev H."/>
            <person name="Venkataraman V."/>
            <person name="Vinson J."/>
            <person name="Vo A."/>
            <person name="Wade C."/>
            <person name="Wang S."/>
            <person name="Wangchuk T."/>
            <person name="Wangdi T."/>
            <person name="Whittaker C."/>
            <person name="Wilkinson J."/>
            <person name="Wu Y."/>
            <person name="Wyman D."/>
            <person name="Yadav S."/>
            <person name="Yang S."/>
            <person name="Yang X."/>
            <person name="Yeager S."/>
            <person name="Yee E."/>
            <person name="Young G."/>
            <person name="Zainoun J."/>
            <person name="Zembeck L."/>
            <person name="Zimmer A."/>
            <person name="Zody M."/>
            <person name="Lander E."/>
        </authorList>
    </citation>
    <scope>NUCLEOTIDE SEQUENCE [LARGE SCALE GENOMIC DNA]</scope>
</reference>
<comment type="catalytic activity">
    <reaction evidence="1">
        <text>L-dehydroascorbate(out) = L-dehydroascorbate(in)</text>
        <dbReference type="Rhea" id="RHEA:60380"/>
        <dbReference type="ChEBI" id="CHEBI:58539"/>
    </reaction>
</comment>
<evidence type="ECO:0000256" key="8">
    <source>
        <dbReference type="ARBA" id="ARBA00052140"/>
    </source>
</evidence>
<comment type="function">
    <text evidence="9">Insulin-regulated facilitative hexose transporter that mediates the transport of glucose and fructose. Facilitates hepatic influx of dietary trehalose, which in turn inhibits glucose and fructose influx triggering a starvation signal and hepatic autophagy through activation of AMPK and ULK1. Also able to mediate the transport of dehydroascorbate.</text>
</comment>
<feature type="transmembrane region" description="Helical" evidence="14">
    <location>
        <begin position="271"/>
        <end position="293"/>
    </location>
</feature>
<feature type="transmembrane region" description="Helical" evidence="14">
    <location>
        <begin position="38"/>
        <end position="57"/>
    </location>
</feature>
<reference evidence="16" key="3">
    <citation type="submission" date="2025-09" db="UniProtKB">
        <authorList>
            <consortium name="Ensembl"/>
        </authorList>
    </citation>
    <scope>IDENTIFICATION</scope>
</reference>
<evidence type="ECO:0000313" key="17">
    <source>
        <dbReference type="Proteomes" id="UP000007875"/>
    </source>
</evidence>
<dbReference type="HOGENOM" id="CLU_001265_30_5_1"/>
<evidence type="ECO:0000256" key="14">
    <source>
        <dbReference type="SAM" id="Phobius"/>
    </source>
</evidence>
<dbReference type="Pfam" id="PF00083">
    <property type="entry name" value="Sugar_tr"/>
    <property type="match status" value="1"/>
</dbReference>
<feature type="transmembrane region" description="Helical" evidence="14">
    <location>
        <begin position="126"/>
        <end position="144"/>
    </location>
</feature>
<protein>
    <recommendedName>
        <fullName evidence="10">Solute carrier family 2, facilitated glucose transporter member 8</fullName>
    </recommendedName>
    <alternativeName>
        <fullName evidence="11">Glucose transporter type 8</fullName>
    </alternativeName>
    <alternativeName>
        <fullName evidence="12">Glucose transporter type X1</fullName>
    </alternativeName>
</protein>
<evidence type="ECO:0000256" key="6">
    <source>
        <dbReference type="ARBA" id="ARBA00023136"/>
    </source>
</evidence>
<evidence type="ECO:0000256" key="2">
    <source>
        <dbReference type="ARBA" id="ARBA00004651"/>
    </source>
</evidence>
<dbReference type="InterPro" id="IPR005829">
    <property type="entry name" value="Sugar_transporter_CS"/>
</dbReference>
<dbReference type="GO" id="GO:0051119">
    <property type="term" value="F:sugar transmembrane transporter activity"/>
    <property type="evidence" value="ECO:0007669"/>
    <property type="project" value="InterPro"/>
</dbReference>
<dbReference type="Proteomes" id="UP000007875">
    <property type="component" value="Unassembled WGS sequence"/>
</dbReference>
<keyword evidence="7" id="KW-0325">Glycoprotein</keyword>
<dbReference type="InterPro" id="IPR050549">
    <property type="entry name" value="MFS_Trehalose_Transporter"/>
</dbReference>
<dbReference type="PRINTS" id="PR00171">
    <property type="entry name" value="SUGRTRNSPORT"/>
</dbReference>
<dbReference type="NCBIfam" id="TIGR00879">
    <property type="entry name" value="SP"/>
    <property type="match status" value="1"/>
</dbReference>
<comment type="subcellular location">
    <subcellularLocation>
        <location evidence="2">Cell membrane</location>
        <topology evidence="2">Multi-pass membrane protein</topology>
    </subcellularLocation>
</comment>
<feature type="transmembrane region" description="Helical" evidence="14">
    <location>
        <begin position="150"/>
        <end position="171"/>
    </location>
</feature>
<evidence type="ECO:0000256" key="4">
    <source>
        <dbReference type="ARBA" id="ARBA00022692"/>
    </source>
</evidence>
<evidence type="ECO:0000256" key="11">
    <source>
        <dbReference type="ARBA" id="ARBA00077395"/>
    </source>
</evidence>
<feature type="transmembrane region" description="Helical" evidence="14">
    <location>
        <begin position="235"/>
        <end position="256"/>
    </location>
</feature>
<dbReference type="InterPro" id="IPR036259">
    <property type="entry name" value="MFS_trans_sf"/>
</dbReference>
<keyword evidence="17" id="KW-1185">Reference proteome</keyword>
<feature type="transmembrane region" description="Helical" evidence="14">
    <location>
        <begin position="69"/>
        <end position="87"/>
    </location>
</feature>
<dbReference type="GO" id="GO:0005886">
    <property type="term" value="C:plasma membrane"/>
    <property type="evidence" value="ECO:0007669"/>
    <property type="project" value="UniProtKB-SubCell"/>
</dbReference>
<dbReference type="InterPro" id="IPR044775">
    <property type="entry name" value="MFS_ERD6/Tret1-like"/>
</dbReference>
<dbReference type="AlphaFoldDB" id="H2ZKH8"/>
<dbReference type="SUPFAM" id="SSF103473">
    <property type="entry name" value="MFS general substrate transporter"/>
    <property type="match status" value="1"/>
</dbReference>
<feature type="transmembrane region" description="Helical" evidence="14">
    <location>
        <begin position="374"/>
        <end position="394"/>
    </location>
</feature>
<dbReference type="FunFam" id="1.20.1250.20:FF:000055">
    <property type="entry name" value="Facilitated trehalose transporter Tret1-2 homolog"/>
    <property type="match status" value="1"/>
</dbReference>
<evidence type="ECO:0000256" key="9">
    <source>
        <dbReference type="ARBA" id="ARBA00059062"/>
    </source>
</evidence>
<evidence type="ECO:0000256" key="1">
    <source>
        <dbReference type="ARBA" id="ARBA00001787"/>
    </source>
</evidence>
<feature type="transmembrane region" description="Helical" evidence="14">
    <location>
        <begin position="406"/>
        <end position="424"/>
    </location>
</feature>
<dbReference type="InterPro" id="IPR003663">
    <property type="entry name" value="Sugar/inositol_transpt"/>
</dbReference>
<keyword evidence="6 14" id="KW-0472">Membrane</keyword>
<evidence type="ECO:0000256" key="12">
    <source>
        <dbReference type="ARBA" id="ARBA00080242"/>
    </source>
</evidence>
<feature type="domain" description="Major facilitator superfamily (MFS) profile" evidence="15">
    <location>
        <begin position="1"/>
        <end position="428"/>
    </location>
</feature>
<comment type="similarity">
    <text evidence="13">Belongs to the major facilitator superfamily. Sugar transporter (TC 2.A.1.1) family.</text>
</comment>
<feature type="transmembrane region" description="Helical" evidence="14">
    <location>
        <begin position="300"/>
        <end position="325"/>
    </location>
</feature>
<evidence type="ECO:0000259" key="15">
    <source>
        <dbReference type="PROSITE" id="PS50850"/>
    </source>
</evidence>
<dbReference type="GO" id="GO:0033300">
    <property type="term" value="F:dehydroascorbic acid transmembrane transporter activity"/>
    <property type="evidence" value="ECO:0007669"/>
    <property type="project" value="UniProtKB-ARBA"/>
</dbReference>
<evidence type="ECO:0000256" key="3">
    <source>
        <dbReference type="ARBA" id="ARBA00022475"/>
    </source>
</evidence>
<keyword evidence="13" id="KW-0813">Transport</keyword>
<evidence type="ECO:0000313" key="16">
    <source>
        <dbReference type="Ensembl" id="ENSCSAVP00000018094.1"/>
    </source>
</evidence>
<dbReference type="CDD" id="cd17358">
    <property type="entry name" value="MFS_GLUT6_8_Class3_like"/>
    <property type="match status" value="1"/>
</dbReference>
<keyword evidence="5 14" id="KW-1133">Transmembrane helix</keyword>
<dbReference type="GeneTree" id="ENSGT00940000158795"/>
<sequence length="439" mass="48127">VLLGAFSVGTMIGMTSSMIPGIQNNTSPPQIQINSQQASWLAAVLTLSGMIGGVLAGKVTEYIGRKYSSIISGLPFIAGLLLISFAREIWMLFVGRILTGIGLGLISFVVPIYIGEVATSETRGMLGSGNQLCIVSGILYMYGMGSILPWRSLALSALPAPSLLFLLSFLIPETPQFLLMKNKRSEAKFALQWLRGFGTDVDDEYHELEQSITSDVKFASWCDIIRDSSLRTPMLLSLVAMYFQQMSGINCVMFYAKSIFQNAGFVTSSQLTMALLLVASVQVVFTVISCLTVDRIGRRISIVVGAILMSISLAAFGLYFHIVYYHYSQHPHNNLTWLPLTSMAVFIAAYSVGIGPIAWLLVGEIIPIRARERAAALSTGFNFFMVFILTLVFSDMLKVMTSQGTFWFFAANCLLSIVFVGTCLPETKGRSLEEIEQSF</sequence>
<proteinExistence type="inferred from homology"/>
<comment type="catalytic activity">
    <reaction evidence="8">
        <text>alpha,alpha-trehalose(in) = alpha,alpha-trehalose(out)</text>
        <dbReference type="Rhea" id="RHEA:17629"/>
        <dbReference type="ChEBI" id="CHEBI:16551"/>
    </reaction>
</comment>
<keyword evidence="3" id="KW-1003">Cell membrane</keyword>
<reference evidence="16" key="2">
    <citation type="submission" date="2025-08" db="UniProtKB">
        <authorList>
            <consortium name="Ensembl"/>
        </authorList>
    </citation>
    <scope>IDENTIFICATION</scope>
</reference>
<organism evidence="16 17">
    <name type="scientific">Ciona savignyi</name>
    <name type="common">Pacific transparent sea squirt</name>
    <dbReference type="NCBI Taxonomy" id="51511"/>
    <lineage>
        <taxon>Eukaryota</taxon>
        <taxon>Metazoa</taxon>
        <taxon>Chordata</taxon>
        <taxon>Tunicata</taxon>
        <taxon>Ascidiacea</taxon>
        <taxon>Phlebobranchia</taxon>
        <taxon>Cionidae</taxon>
        <taxon>Ciona</taxon>
    </lineage>
</organism>
<feature type="transmembrane region" description="Helical" evidence="14">
    <location>
        <begin position="93"/>
        <end position="114"/>
    </location>
</feature>
<evidence type="ECO:0000256" key="13">
    <source>
        <dbReference type="RuleBase" id="RU003346"/>
    </source>
</evidence>
<dbReference type="InterPro" id="IPR020846">
    <property type="entry name" value="MFS_dom"/>
</dbReference>
<dbReference type="Ensembl" id="ENSCSAVT00000018291.1">
    <property type="protein sequence ID" value="ENSCSAVP00000018094.1"/>
    <property type="gene ID" value="ENSCSAVG00000010640.1"/>
</dbReference>
<dbReference type="PROSITE" id="PS00217">
    <property type="entry name" value="SUGAR_TRANSPORT_2"/>
    <property type="match status" value="1"/>
</dbReference>
<dbReference type="PROSITE" id="PS50850">
    <property type="entry name" value="MFS"/>
    <property type="match status" value="1"/>
</dbReference>